<keyword evidence="3" id="KW-0804">Transcription</keyword>
<proteinExistence type="predicted"/>
<dbReference type="InterPro" id="IPR009057">
    <property type="entry name" value="Homeodomain-like_sf"/>
</dbReference>
<dbReference type="RefSeq" id="WP_338395016.1">
    <property type="nucleotide sequence ID" value="NZ_AP025315.1"/>
</dbReference>
<geneLocation type="plasmid" evidence="5 6">
    <name>pFA1</name>
</geneLocation>
<gene>
    <name evidence="5" type="ORF">FUAX_39580</name>
</gene>
<keyword evidence="6" id="KW-1185">Reference proteome</keyword>
<organism evidence="5 6">
    <name type="scientific">Fulvitalea axinellae</name>
    <dbReference type="NCBI Taxonomy" id="1182444"/>
    <lineage>
        <taxon>Bacteria</taxon>
        <taxon>Pseudomonadati</taxon>
        <taxon>Bacteroidota</taxon>
        <taxon>Cytophagia</taxon>
        <taxon>Cytophagales</taxon>
        <taxon>Persicobacteraceae</taxon>
        <taxon>Fulvitalea</taxon>
    </lineage>
</organism>
<evidence type="ECO:0000313" key="5">
    <source>
        <dbReference type="EMBL" id="BDD11526.1"/>
    </source>
</evidence>
<dbReference type="PANTHER" id="PTHR43280">
    <property type="entry name" value="ARAC-FAMILY TRANSCRIPTIONAL REGULATOR"/>
    <property type="match status" value="1"/>
</dbReference>
<dbReference type="SMART" id="SM00342">
    <property type="entry name" value="HTH_ARAC"/>
    <property type="match status" value="1"/>
</dbReference>
<dbReference type="KEGG" id="fax:FUAX_39580"/>
<evidence type="ECO:0000313" key="6">
    <source>
        <dbReference type="Proteomes" id="UP001348817"/>
    </source>
</evidence>
<sequence>MAHKNLLSITSLSELNDLLGCPKPKHPLVNLIRIQDFKDCAFPVNTSVNLAFYCVSLKKCTGRLAYGRSYYDFSEGTLTFFAPNQTISLQNSATQAEGWMLCFHPDLVYNSPFAKKLDSYRFFDYDSNEALHVSDDEKRIIEASFKNIKREYSQNIDQHTGELILSNIELLLNYCNRFYDRQFLTRKKVNSDTVAKFENLLKTYFSQKDLIEKGLPSVKHFADELSFSPNYLSDLLTRYTGKSTQEHIHLQLIERAKSELLGSDKTIGEIAYDLGFEYPSHFTKIFKHKTGVSPSRYRTIREM</sequence>
<dbReference type="PRINTS" id="PR00032">
    <property type="entry name" value="HTHARAC"/>
</dbReference>
<dbReference type="AlphaFoldDB" id="A0AAU9CH77"/>
<keyword evidence="5" id="KW-0614">Plasmid</keyword>
<dbReference type="GO" id="GO:0003700">
    <property type="term" value="F:DNA-binding transcription factor activity"/>
    <property type="evidence" value="ECO:0007669"/>
    <property type="project" value="InterPro"/>
</dbReference>
<feature type="domain" description="HTH araC/xylS-type" evidence="4">
    <location>
        <begin position="195"/>
        <end position="300"/>
    </location>
</feature>
<dbReference type="PANTHER" id="PTHR43280:SF32">
    <property type="entry name" value="TRANSCRIPTIONAL REGULATORY PROTEIN"/>
    <property type="match status" value="1"/>
</dbReference>
<dbReference type="Pfam" id="PF12833">
    <property type="entry name" value="HTH_18"/>
    <property type="match status" value="1"/>
</dbReference>
<accession>A0AAU9CH77</accession>
<dbReference type="InterPro" id="IPR018060">
    <property type="entry name" value="HTH_AraC"/>
</dbReference>
<dbReference type="GO" id="GO:0043565">
    <property type="term" value="F:sequence-specific DNA binding"/>
    <property type="evidence" value="ECO:0007669"/>
    <property type="project" value="InterPro"/>
</dbReference>
<evidence type="ECO:0000259" key="4">
    <source>
        <dbReference type="PROSITE" id="PS01124"/>
    </source>
</evidence>
<evidence type="ECO:0000256" key="2">
    <source>
        <dbReference type="ARBA" id="ARBA00023125"/>
    </source>
</evidence>
<dbReference type="PROSITE" id="PS01124">
    <property type="entry name" value="HTH_ARAC_FAMILY_2"/>
    <property type="match status" value="1"/>
</dbReference>
<protein>
    <submittedName>
        <fullName evidence="5">AraC family transcriptional regulator</fullName>
    </submittedName>
</protein>
<evidence type="ECO:0000256" key="3">
    <source>
        <dbReference type="ARBA" id="ARBA00023163"/>
    </source>
</evidence>
<keyword evidence="2" id="KW-0238">DNA-binding</keyword>
<keyword evidence="1" id="KW-0805">Transcription regulation</keyword>
<evidence type="ECO:0000256" key="1">
    <source>
        <dbReference type="ARBA" id="ARBA00023015"/>
    </source>
</evidence>
<name>A0AAU9CH77_9BACT</name>
<dbReference type="Proteomes" id="UP001348817">
    <property type="component" value="Plasmid pFA1"/>
</dbReference>
<dbReference type="Gene3D" id="1.10.10.60">
    <property type="entry name" value="Homeodomain-like"/>
    <property type="match status" value="2"/>
</dbReference>
<reference evidence="5 6" key="1">
    <citation type="submission" date="2021-12" db="EMBL/GenBank/DDBJ databases">
        <title>Genome sequencing of bacteria with rrn-lacking chromosome and rrn-plasmid.</title>
        <authorList>
            <person name="Anda M."/>
            <person name="Iwasaki W."/>
        </authorList>
    </citation>
    <scope>NUCLEOTIDE SEQUENCE [LARGE SCALE GENOMIC DNA]</scope>
    <source>
        <strain evidence="5 6">DSM 100852</strain>
        <plasmid evidence="5 6">pFA1</plasmid>
    </source>
</reference>
<dbReference type="EMBL" id="AP025315">
    <property type="protein sequence ID" value="BDD11526.1"/>
    <property type="molecule type" value="Genomic_DNA"/>
</dbReference>
<dbReference type="SUPFAM" id="SSF46689">
    <property type="entry name" value="Homeodomain-like"/>
    <property type="match status" value="1"/>
</dbReference>
<dbReference type="InterPro" id="IPR020449">
    <property type="entry name" value="Tscrpt_reg_AraC-type_HTH"/>
</dbReference>